<dbReference type="AlphaFoldDB" id="A0A8S4Q3R9"/>
<protein>
    <submittedName>
        <fullName evidence="3">Uncharacterized protein</fullName>
    </submittedName>
</protein>
<feature type="region of interest" description="Disordered" evidence="1">
    <location>
        <begin position="1"/>
        <end position="34"/>
    </location>
</feature>
<gene>
    <name evidence="3" type="ORF">OFUS_LOCUS25226</name>
</gene>
<sequence>MPGKGDRTDDGSDIGKRNEQISDTGSPLLEEHEKKTNTVTRRTLYVAVILACTVTAVLMGIVFITASLTRGSQCPHFIEKSNNGCGYPESPQSTLRECLRATNLSTIDKIEIFGTNNIDVNNCLVKNNMADNTGTNATNTTSFLLTDDTCPSGDYLLVRRNDQVNGSDLIRPSCERMVIGILTEQLFYSREHCFNLACKSNANVVYYDPKVECAAYKCESDLNGLDWAYTWTIAATSSGRTYARPHSYAKPCHNSHFMNRTVANVRATCFTISNTIVESLAECMDKACMDKGNTFNFIVNGSYRGMECETQHCGWDITANDYVFDLRQNEDGHSVVYSLSHKIKSCKNLLKTQPVEFPVLLLGQCGHPGYFNAELLESTNQEIPNDFCESGSNTFIHINGDNKYLAYKCNSNHEGTYWKFYDNKCYGDGVFAKWWIVPHPGTPNCKSDMFTLRRMAPSCQKSNCNPSRFEKVSTARDLRQCMLHACEKGYNVINYFSNATVVLCELRNCHRYKDGDYDFRYEATDGTHGYDVYALQPYASICKGHASKSLYAKDTTSYFVTLDKK</sequence>
<dbReference type="Proteomes" id="UP000749559">
    <property type="component" value="Unassembled WGS sequence"/>
</dbReference>
<keyword evidence="2" id="KW-0812">Transmembrane</keyword>
<organism evidence="3 4">
    <name type="scientific">Owenia fusiformis</name>
    <name type="common">Polychaete worm</name>
    <dbReference type="NCBI Taxonomy" id="6347"/>
    <lineage>
        <taxon>Eukaryota</taxon>
        <taxon>Metazoa</taxon>
        <taxon>Spiralia</taxon>
        <taxon>Lophotrochozoa</taxon>
        <taxon>Annelida</taxon>
        <taxon>Polychaeta</taxon>
        <taxon>Sedentaria</taxon>
        <taxon>Canalipalpata</taxon>
        <taxon>Sabellida</taxon>
        <taxon>Oweniida</taxon>
        <taxon>Oweniidae</taxon>
        <taxon>Owenia</taxon>
    </lineage>
</organism>
<reference evidence="3" key="1">
    <citation type="submission" date="2022-03" db="EMBL/GenBank/DDBJ databases">
        <authorList>
            <person name="Martin C."/>
        </authorList>
    </citation>
    <scope>NUCLEOTIDE SEQUENCE</scope>
</reference>
<evidence type="ECO:0000256" key="1">
    <source>
        <dbReference type="SAM" id="MobiDB-lite"/>
    </source>
</evidence>
<comment type="caution">
    <text evidence="3">The sequence shown here is derived from an EMBL/GenBank/DDBJ whole genome shotgun (WGS) entry which is preliminary data.</text>
</comment>
<evidence type="ECO:0000256" key="2">
    <source>
        <dbReference type="SAM" id="Phobius"/>
    </source>
</evidence>
<keyword evidence="2" id="KW-0472">Membrane</keyword>
<feature type="transmembrane region" description="Helical" evidence="2">
    <location>
        <begin position="44"/>
        <end position="68"/>
    </location>
</feature>
<name>A0A8S4Q3R9_OWEFU</name>
<accession>A0A8S4Q3R9</accession>
<keyword evidence="4" id="KW-1185">Reference proteome</keyword>
<feature type="compositionally biased region" description="Basic and acidic residues" evidence="1">
    <location>
        <begin position="1"/>
        <end position="20"/>
    </location>
</feature>
<keyword evidence="2" id="KW-1133">Transmembrane helix</keyword>
<dbReference type="EMBL" id="CAIIXF020000012">
    <property type="protein sequence ID" value="CAH1801436.1"/>
    <property type="molecule type" value="Genomic_DNA"/>
</dbReference>
<evidence type="ECO:0000313" key="3">
    <source>
        <dbReference type="EMBL" id="CAH1801436.1"/>
    </source>
</evidence>
<proteinExistence type="predicted"/>
<evidence type="ECO:0000313" key="4">
    <source>
        <dbReference type="Proteomes" id="UP000749559"/>
    </source>
</evidence>